<dbReference type="Proteomes" id="UP000186364">
    <property type="component" value="Unassembled WGS sequence"/>
</dbReference>
<evidence type="ECO:0000256" key="1">
    <source>
        <dbReference type="SAM" id="SignalP"/>
    </source>
</evidence>
<dbReference type="Pfam" id="PF12969">
    <property type="entry name" value="DUF3857"/>
    <property type="match status" value="1"/>
</dbReference>
<feature type="domain" description="Transglutaminase-like" evidence="2">
    <location>
        <begin position="266"/>
        <end position="348"/>
    </location>
</feature>
<evidence type="ECO:0000313" key="5">
    <source>
        <dbReference type="Proteomes" id="UP000186364"/>
    </source>
</evidence>
<feature type="chain" id="PRO_5012751128" description="Transglutaminase" evidence="1">
    <location>
        <begin position="28"/>
        <end position="631"/>
    </location>
</feature>
<proteinExistence type="predicted"/>
<dbReference type="SUPFAM" id="SSF54001">
    <property type="entry name" value="Cysteine proteinases"/>
    <property type="match status" value="1"/>
</dbReference>
<dbReference type="EMBL" id="MKIP01000032">
    <property type="protein sequence ID" value="OLP61392.1"/>
    <property type="molecule type" value="Genomic_DNA"/>
</dbReference>
<dbReference type="InterPro" id="IPR038765">
    <property type="entry name" value="Papain-like_cys_pep_sf"/>
</dbReference>
<dbReference type="Gene3D" id="2.60.40.3140">
    <property type="match status" value="1"/>
</dbReference>
<name>A0A1Q9B082_9HYPH</name>
<comment type="caution">
    <text evidence="4">The sequence shown here is derived from an EMBL/GenBank/DDBJ whole genome shotgun (WGS) entry which is preliminary data.</text>
</comment>
<protein>
    <recommendedName>
        <fullName evidence="6">Transglutaminase</fullName>
    </recommendedName>
</protein>
<sequence>MWPHLRRLILPILSTVILLATHQPMHADDDDNDSSDDDRLRHVLLEYKVNADLTMESWSTIDSMPIRSGHRAENTRRWQTYSPATEMLEVAEAWVTSPDGVRHTVPSEDIFTRSAPQPSNMPGFNADQKITVVFPQVGPGSKVHVKWHRLRKTPQLFGVNILETARYDQKVEDTTIILDVPSTIDLQWYADPGVETEEHIADNRRIIRAHMTNIPKLRLTYPTVSEDQFRPRFMATTLKRLEDEGDRILAQVQDDLDPATADRIAKLARSIVGDRQGLEAAAAIHDWIRQNIAYTAVYLNPNDGWVEHPIGKILDNGFGDCKDQTALMRALLGAVGIRAERAVVQWGTLYDPLPLPVAWQFNHAMVYLPDFNLFDNPTDKRAPFAALDEQLINKQALIVSRPSRVIRLPDASPDLFRISNRSELVLGPDGTVTGQAMVHVSPWLVAQYQQDIDSNGPAALLTRKLAINGQDGQGRLSVIQPKTWRDDLLLKANWMSAQVVDLVQKTIVLPLQTGFDTEPLVSNAPLLHDDVTVAPFRLMTGTLDWSVAIKLPLRLKVQSVPPPVHIDTEAGLFDSRVEEKDGTLLITRRLINRRLVTKPDDYLVLKTLLRAVVRAGRSYAILTRETEPQHG</sequence>
<dbReference type="Pfam" id="PF01841">
    <property type="entry name" value="Transglut_core"/>
    <property type="match status" value="1"/>
</dbReference>
<keyword evidence="5" id="KW-1185">Reference proteome</keyword>
<keyword evidence="1" id="KW-0732">Signal</keyword>
<dbReference type="InterPro" id="IPR002931">
    <property type="entry name" value="Transglutaminase-like"/>
</dbReference>
<organism evidence="4 5">
    <name type="scientific">Xaviernesmea oryzae</name>
    <dbReference type="NCBI Taxonomy" id="464029"/>
    <lineage>
        <taxon>Bacteria</taxon>
        <taxon>Pseudomonadati</taxon>
        <taxon>Pseudomonadota</taxon>
        <taxon>Alphaproteobacteria</taxon>
        <taxon>Hyphomicrobiales</taxon>
        <taxon>Rhizobiaceae</taxon>
        <taxon>Rhizobium/Agrobacterium group</taxon>
        <taxon>Xaviernesmea</taxon>
    </lineage>
</organism>
<accession>A0A1Q9B082</accession>
<evidence type="ECO:0000313" key="4">
    <source>
        <dbReference type="EMBL" id="OLP61392.1"/>
    </source>
</evidence>
<reference evidence="4 5" key="1">
    <citation type="submission" date="2016-09" db="EMBL/GenBank/DDBJ databases">
        <title>Rhizobium sp. nov., a novel species isolated from the rice rhizosphere.</title>
        <authorList>
            <person name="Zhao J."/>
            <person name="Zhang X."/>
        </authorList>
    </citation>
    <scope>NUCLEOTIDE SEQUENCE [LARGE SCALE GENOMIC DNA]</scope>
    <source>
        <strain evidence="4 5">1.7048</strain>
    </source>
</reference>
<dbReference type="Gene3D" id="2.60.120.1130">
    <property type="match status" value="1"/>
</dbReference>
<gene>
    <name evidence="4" type="ORF">BJF93_00120</name>
</gene>
<dbReference type="Gene3D" id="3.10.620.30">
    <property type="match status" value="1"/>
</dbReference>
<feature type="domain" description="DUF3857" evidence="3">
    <location>
        <begin position="74"/>
        <end position="216"/>
    </location>
</feature>
<dbReference type="InterPro" id="IPR024618">
    <property type="entry name" value="DUF3857"/>
</dbReference>
<dbReference type="AlphaFoldDB" id="A0A1Q9B082"/>
<evidence type="ECO:0008006" key="6">
    <source>
        <dbReference type="Google" id="ProtNLM"/>
    </source>
</evidence>
<feature type="signal peptide" evidence="1">
    <location>
        <begin position="1"/>
        <end position="27"/>
    </location>
</feature>
<evidence type="ECO:0000259" key="3">
    <source>
        <dbReference type="Pfam" id="PF12969"/>
    </source>
</evidence>
<evidence type="ECO:0000259" key="2">
    <source>
        <dbReference type="Pfam" id="PF01841"/>
    </source>
</evidence>